<dbReference type="AlphaFoldDB" id="A0A0F9AH87"/>
<gene>
    <name evidence="2" type="ORF">LCGC14_2913070</name>
</gene>
<feature type="non-terminal residue" evidence="2">
    <location>
        <position position="1"/>
    </location>
</feature>
<sequence length="139" mass="14562">FVSGGGTLIVDAAGGSEAFADSASAMVMELFGPLRRLPSFSPVYRLKGMEIDKVGYRRAAREALGTSRQPRIRAAKVNERTAVFFSREDLTAGLVGYPCYGCIGYATGTPAKPGSAVKLMRNMVLFAQAAAAPAAAPAK</sequence>
<feature type="domain" description="DUF4159" evidence="1">
    <location>
        <begin position="1"/>
        <end position="127"/>
    </location>
</feature>
<organism evidence="2">
    <name type="scientific">marine sediment metagenome</name>
    <dbReference type="NCBI Taxonomy" id="412755"/>
    <lineage>
        <taxon>unclassified sequences</taxon>
        <taxon>metagenomes</taxon>
        <taxon>ecological metagenomes</taxon>
    </lineage>
</organism>
<accession>A0A0F9AH87</accession>
<evidence type="ECO:0000259" key="1">
    <source>
        <dbReference type="Pfam" id="PF13709"/>
    </source>
</evidence>
<evidence type="ECO:0000313" key="2">
    <source>
        <dbReference type="EMBL" id="KKK71521.1"/>
    </source>
</evidence>
<dbReference type="InterPro" id="IPR025297">
    <property type="entry name" value="DUF4159"/>
</dbReference>
<proteinExistence type="predicted"/>
<reference evidence="2" key="1">
    <citation type="journal article" date="2015" name="Nature">
        <title>Complex archaea that bridge the gap between prokaryotes and eukaryotes.</title>
        <authorList>
            <person name="Spang A."/>
            <person name="Saw J.H."/>
            <person name="Jorgensen S.L."/>
            <person name="Zaremba-Niedzwiedzka K."/>
            <person name="Martijn J."/>
            <person name="Lind A.E."/>
            <person name="van Eijk R."/>
            <person name="Schleper C."/>
            <person name="Guy L."/>
            <person name="Ettema T.J."/>
        </authorList>
    </citation>
    <scope>NUCLEOTIDE SEQUENCE</scope>
</reference>
<dbReference type="EMBL" id="LAZR01057696">
    <property type="protein sequence ID" value="KKK71521.1"/>
    <property type="molecule type" value="Genomic_DNA"/>
</dbReference>
<dbReference type="Gene3D" id="3.40.50.12140">
    <property type="entry name" value="Domain of unknown function DUF4159"/>
    <property type="match status" value="1"/>
</dbReference>
<protein>
    <recommendedName>
        <fullName evidence="1">DUF4159 domain-containing protein</fullName>
    </recommendedName>
</protein>
<name>A0A0F9AH87_9ZZZZ</name>
<comment type="caution">
    <text evidence="2">The sequence shown here is derived from an EMBL/GenBank/DDBJ whole genome shotgun (WGS) entry which is preliminary data.</text>
</comment>
<dbReference type="Pfam" id="PF13709">
    <property type="entry name" value="DUF4159"/>
    <property type="match status" value="1"/>
</dbReference>